<protein>
    <submittedName>
        <fullName evidence="1">Uncharacterized protein</fullName>
    </submittedName>
</protein>
<dbReference type="AlphaFoldDB" id="A0A916J6D8"/>
<evidence type="ECO:0000313" key="2">
    <source>
        <dbReference type="Proteomes" id="UP000742786"/>
    </source>
</evidence>
<sequence length="118" mass="12496">MDLTMARNLQLLITISLLLVPGCAGNDAQGQQQPLDRQLLPDAQGVGYDALAEQTPQYPALYCITTGGSCVLVTPADTGLSCTCDSNNPKYSYGGRTGSIQPSSKYVVVATGREQTLR</sequence>
<gene>
    <name evidence="1" type="ORF">GTOL_12648</name>
</gene>
<reference evidence="1" key="1">
    <citation type="submission" date="2021-04" db="EMBL/GenBank/DDBJ databases">
        <authorList>
            <person name="Hornung B."/>
        </authorList>
    </citation>
    <scope>NUCLEOTIDE SEQUENCE</scope>
    <source>
        <strain evidence="1">G5G6</strain>
    </source>
</reference>
<evidence type="ECO:0000313" key="1">
    <source>
        <dbReference type="EMBL" id="CAG4884765.1"/>
    </source>
</evidence>
<keyword evidence="2" id="KW-1185">Reference proteome</keyword>
<comment type="caution">
    <text evidence="1">The sequence shown here is derived from an EMBL/GenBank/DDBJ whole genome shotgun (WGS) entry which is preliminary data.</text>
</comment>
<name>A0A916J6D8_9PROT</name>
<dbReference type="Proteomes" id="UP000742786">
    <property type="component" value="Unassembled WGS sequence"/>
</dbReference>
<organism evidence="1 2">
    <name type="scientific">Georgfuchsia toluolica</name>
    <dbReference type="NCBI Taxonomy" id="424218"/>
    <lineage>
        <taxon>Bacteria</taxon>
        <taxon>Pseudomonadati</taxon>
        <taxon>Pseudomonadota</taxon>
        <taxon>Betaproteobacteria</taxon>
        <taxon>Nitrosomonadales</taxon>
        <taxon>Sterolibacteriaceae</taxon>
        <taxon>Georgfuchsia</taxon>
    </lineage>
</organism>
<proteinExistence type="predicted"/>
<accession>A0A916J6D8</accession>
<dbReference type="EMBL" id="CAJQUM010000001">
    <property type="protein sequence ID" value="CAG4884765.1"/>
    <property type="molecule type" value="Genomic_DNA"/>
</dbReference>
<dbReference type="RefSeq" id="WP_220636580.1">
    <property type="nucleotide sequence ID" value="NZ_CAJQUM010000001.1"/>
</dbReference>